<dbReference type="GO" id="GO:0006633">
    <property type="term" value="P:fatty acid biosynthetic process"/>
    <property type="evidence" value="ECO:0007669"/>
    <property type="project" value="UniProtKB-KW"/>
</dbReference>
<accession>A0A699YG98</accession>
<keyword evidence="9" id="KW-0408">Iron</keyword>
<evidence type="ECO:0000256" key="7">
    <source>
        <dbReference type="ARBA" id="ARBA00022946"/>
    </source>
</evidence>
<dbReference type="AlphaFoldDB" id="A0A699YG98"/>
<comment type="subunit">
    <text evidence="3">Homodimer.</text>
</comment>
<dbReference type="Gene3D" id="1.10.620.20">
    <property type="entry name" value="Ribonucleotide Reductase, subunit A"/>
    <property type="match status" value="3"/>
</dbReference>
<evidence type="ECO:0000256" key="3">
    <source>
        <dbReference type="ARBA" id="ARBA00011738"/>
    </source>
</evidence>
<dbReference type="InterPro" id="IPR012348">
    <property type="entry name" value="RNR-like"/>
</dbReference>
<evidence type="ECO:0000256" key="9">
    <source>
        <dbReference type="ARBA" id="ARBA00023004"/>
    </source>
</evidence>
<reference evidence="12 13" key="1">
    <citation type="submission" date="2020-02" db="EMBL/GenBank/DDBJ databases">
        <title>Draft genome sequence of Haematococcus lacustris strain NIES-144.</title>
        <authorList>
            <person name="Morimoto D."/>
            <person name="Nakagawa S."/>
            <person name="Yoshida T."/>
            <person name="Sawayama S."/>
        </authorList>
    </citation>
    <scope>NUCLEOTIDE SEQUENCE [LARGE SCALE GENOMIC DNA]</scope>
    <source>
        <strain evidence="12 13">NIES-144</strain>
    </source>
</reference>
<evidence type="ECO:0000313" key="12">
    <source>
        <dbReference type="EMBL" id="GFH09103.1"/>
    </source>
</evidence>
<keyword evidence="13" id="KW-1185">Reference proteome</keyword>
<dbReference type="Pfam" id="PF03405">
    <property type="entry name" value="FA_desaturase_2"/>
    <property type="match status" value="3"/>
</dbReference>
<dbReference type="PANTHER" id="PTHR31155">
    <property type="entry name" value="ACYL- ACYL-CARRIER-PROTEIN DESATURASE-RELATED"/>
    <property type="match status" value="1"/>
</dbReference>
<comment type="similarity">
    <text evidence="2">Belongs to the fatty acid desaturase type 2 family.</text>
</comment>
<keyword evidence="11" id="KW-0275">Fatty acid biosynthesis</keyword>
<evidence type="ECO:0000256" key="2">
    <source>
        <dbReference type="ARBA" id="ARBA00008749"/>
    </source>
</evidence>
<dbReference type="PANTHER" id="PTHR31155:SF9">
    <property type="entry name" value="STEAROYL-[ACYL-CARRIER-PROTEIN] 9-DESATURASE 7, CHLOROPLASTIC"/>
    <property type="match status" value="1"/>
</dbReference>
<feature type="non-terminal residue" evidence="12">
    <location>
        <position position="1"/>
    </location>
</feature>
<evidence type="ECO:0000256" key="1">
    <source>
        <dbReference type="ARBA" id="ARBA00001954"/>
    </source>
</evidence>
<proteinExistence type="inferred from homology"/>
<organism evidence="12 13">
    <name type="scientific">Haematococcus lacustris</name>
    <name type="common">Green alga</name>
    <name type="synonym">Haematococcus pluvialis</name>
    <dbReference type="NCBI Taxonomy" id="44745"/>
    <lineage>
        <taxon>Eukaryota</taxon>
        <taxon>Viridiplantae</taxon>
        <taxon>Chlorophyta</taxon>
        <taxon>core chlorophytes</taxon>
        <taxon>Chlorophyceae</taxon>
        <taxon>CS clade</taxon>
        <taxon>Chlamydomonadales</taxon>
        <taxon>Haematococcaceae</taxon>
        <taxon>Haematococcus</taxon>
    </lineage>
</organism>
<dbReference type="GO" id="GO:0045300">
    <property type="term" value="F:stearoyl-[ACP] desaturase activity"/>
    <property type="evidence" value="ECO:0007669"/>
    <property type="project" value="InterPro"/>
</dbReference>
<keyword evidence="5" id="KW-0479">Metal-binding</keyword>
<keyword evidence="6" id="KW-0276">Fatty acid metabolism</keyword>
<evidence type="ECO:0000256" key="10">
    <source>
        <dbReference type="ARBA" id="ARBA00023098"/>
    </source>
</evidence>
<dbReference type="InterPro" id="IPR005067">
    <property type="entry name" value="Fatty_acid_desaturase-2"/>
</dbReference>
<keyword evidence="7" id="KW-0809">Transit peptide</keyword>
<comment type="caution">
    <text evidence="12">The sequence shown here is derived from an EMBL/GenBank/DDBJ whole genome shotgun (WGS) entry which is preliminary data.</text>
</comment>
<evidence type="ECO:0000256" key="11">
    <source>
        <dbReference type="ARBA" id="ARBA00023160"/>
    </source>
</evidence>
<comment type="cofactor">
    <cofactor evidence="1">
        <name>Fe(2+)</name>
        <dbReference type="ChEBI" id="CHEBI:29033"/>
    </cofactor>
</comment>
<dbReference type="EMBL" id="BLLF01000209">
    <property type="protein sequence ID" value="GFH09103.1"/>
    <property type="molecule type" value="Genomic_DNA"/>
</dbReference>
<evidence type="ECO:0000256" key="6">
    <source>
        <dbReference type="ARBA" id="ARBA00022832"/>
    </source>
</evidence>
<evidence type="ECO:0000313" key="13">
    <source>
        <dbReference type="Proteomes" id="UP000485058"/>
    </source>
</evidence>
<dbReference type="InterPro" id="IPR009078">
    <property type="entry name" value="Ferritin-like_SF"/>
</dbReference>
<keyword evidence="8" id="KW-0560">Oxidoreductase</keyword>
<keyword evidence="4" id="KW-0444">Lipid biosynthesis</keyword>
<evidence type="ECO:0000256" key="5">
    <source>
        <dbReference type="ARBA" id="ARBA00022723"/>
    </source>
</evidence>
<evidence type="ECO:0000256" key="4">
    <source>
        <dbReference type="ARBA" id="ARBA00022516"/>
    </source>
</evidence>
<sequence>MASITGPKAMLADTAIQGDSITEEALPTYMTMLNSLDGVRDETGASNTPWAKAWTAEENRHGDVMSRYMYLTGRVNLRALEVTVQNLIGSGMNPKTENNPYLGFYGDDVLAKICGLIASDEGRHEQAYSRIIDGVLEHDPDGGILAFADMMRKQIGLSGEAAEAQEYLVKLPDRIRKLAERSQVRKKKGLTANFSWIFNREVVLH</sequence>
<evidence type="ECO:0000256" key="8">
    <source>
        <dbReference type="ARBA" id="ARBA00023002"/>
    </source>
</evidence>
<name>A0A699YG98_HAELA</name>
<dbReference type="Proteomes" id="UP000485058">
    <property type="component" value="Unassembled WGS sequence"/>
</dbReference>
<dbReference type="GO" id="GO:0046872">
    <property type="term" value="F:metal ion binding"/>
    <property type="evidence" value="ECO:0007669"/>
    <property type="project" value="UniProtKB-KW"/>
</dbReference>
<keyword evidence="10" id="KW-0443">Lipid metabolism</keyword>
<gene>
    <name evidence="12" type="ORF">HaLaN_04188</name>
</gene>
<dbReference type="SUPFAM" id="SSF47240">
    <property type="entry name" value="Ferritin-like"/>
    <property type="match status" value="1"/>
</dbReference>
<protein>
    <submittedName>
        <fullName evidence="12">Stearoyl-ACP-desaturase</fullName>
    </submittedName>
</protein>